<evidence type="ECO:0000256" key="4">
    <source>
        <dbReference type="RuleBase" id="RU003792"/>
    </source>
</evidence>
<dbReference type="GO" id="GO:0003723">
    <property type="term" value="F:RNA binding"/>
    <property type="evidence" value="ECO:0007669"/>
    <property type="project" value="InterPro"/>
</dbReference>
<evidence type="ECO:0000313" key="6">
    <source>
        <dbReference type="EMBL" id="CAD2218153.1"/>
    </source>
</evidence>
<dbReference type="InterPro" id="IPR020095">
    <property type="entry name" value="PsdUridine_synth_TruA_C"/>
</dbReference>
<keyword evidence="2 4" id="KW-0819">tRNA processing</keyword>
<dbReference type="GO" id="GO:0005634">
    <property type="term" value="C:nucleus"/>
    <property type="evidence" value="ECO:0007669"/>
    <property type="project" value="TreeGrafter"/>
</dbReference>
<dbReference type="EMBL" id="LR877154">
    <property type="protein sequence ID" value="CAD2218153.1"/>
    <property type="molecule type" value="Genomic_DNA"/>
</dbReference>
<protein>
    <recommendedName>
        <fullName evidence="4">tRNA pseudouridine synthase</fullName>
        <ecNumber evidence="4">5.4.99.12</ecNumber>
    </recommendedName>
</protein>
<evidence type="ECO:0000313" key="7">
    <source>
        <dbReference type="Proteomes" id="UP000515908"/>
    </source>
</evidence>
<sequence>MRSSTWPVGHPNYKKEEDVPPFDYCGMLNNVLPMTIRVVGFSYVEDDFDARFSCTARSYRYYFSIRHYPYRLHHEKTSTPVLLNIEHMQQAAQYFLGEQNFRNFCCMDVINVSNYYRTVYEVGIYPSEHLPEFLYYFEITANSFLYHQIRCTMEILFLVGMQLEKPEIVKTLLERGDQKPFYALADGAPLILWECHFGTHKENNKTNEKDFWKNKLDWHISRKSLYGIEKELSDLAIAFILRSGMAAGMRSQIFRWYETAPDATDESNHQHAIENKNNDHPKPVYAIGDRTRRQVFGKEDNNNHHHHVLVDGWAVLGCDWTDERTMYSRRGGRRMDLLHMIRYEDDDYHEETDLTNNNNKQNFSPNNNNFTCYTPHNYVPLLERPVERTYTEEVDSLKGKKRARYEVNTAKKTMGDEINEEKRTKRKD</sequence>
<dbReference type="SUPFAM" id="SSF55120">
    <property type="entry name" value="Pseudouridine synthase"/>
    <property type="match status" value="1"/>
</dbReference>
<comment type="similarity">
    <text evidence="1 4">Belongs to the tRNA pseudouridine synthase TruA family.</text>
</comment>
<dbReference type="GO" id="GO:0160147">
    <property type="term" value="F:tRNA pseudouridine(38-40) synthase activity"/>
    <property type="evidence" value="ECO:0007669"/>
    <property type="project" value="UniProtKB-EC"/>
</dbReference>
<dbReference type="PANTHER" id="PTHR11142">
    <property type="entry name" value="PSEUDOURIDYLATE SYNTHASE"/>
    <property type="match status" value="1"/>
</dbReference>
<comment type="catalytic activity">
    <reaction evidence="4">
        <text>uridine(38/39/40) in tRNA = pseudouridine(38/39/40) in tRNA</text>
        <dbReference type="Rhea" id="RHEA:22376"/>
        <dbReference type="Rhea" id="RHEA-COMP:10085"/>
        <dbReference type="Rhea" id="RHEA-COMP:10087"/>
        <dbReference type="ChEBI" id="CHEBI:65314"/>
        <dbReference type="ChEBI" id="CHEBI:65315"/>
        <dbReference type="EC" id="5.4.99.12"/>
    </reaction>
</comment>
<dbReference type="AlphaFoldDB" id="A0A7G2CHI9"/>
<dbReference type="Gene3D" id="3.30.70.660">
    <property type="entry name" value="Pseudouridine synthase I, catalytic domain, C-terminal subdomain"/>
    <property type="match status" value="1"/>
</dbReference>
<dbReference type="InterPro" id="IPR001406">
    <property type="entry name" value="PsdUridine_synth_TruA"/>
</dbReference>
<accession>A0A7G2CHI9</accession>
<proteinExistence type="inferred from homology"/>
<gene>
    <name evidence="6" type="ORF">ADEAN_000564000</name>
</gene>
<dbReference type="EC" id="5.4.99.12" evidence="4"/>
<evidence type="ECO:0000256" key="1">
    <source>
        <dbReference type="ARBA" id="ARBA00009375"/>
    </source>
</evidence>
<feature type="domain" description="Pseudouridine synthase I TruA alpha/beta" evidence="5">
    <location>
        <begin position="91"/>
        <end position="197"/>
    </location>
</feature>
<evidence type="ECO:0000256" key="3">
    <source>
        <dbReference type="ARBA" id="ARBA00023235"/>
    </source>
</evidence>
<organism evidence="6 7">
    <name type="scientific">Angomonas deanei</name>
    <dbReference type="NCBI Taxonomy" id="59799"/>
    <lineage>
        <taxon>Eukaryota</taxon>
        <taxon>Discoba</taxon>
        <taxon>Euglenozoa</taxon>
        <taxon>Kinetoplastea</taxon>
        <taxon>Metakinetoplastina</taxon>
        <taxon>Trypanosomatida</taxon>
        <taxon>Trypanosomatidae</taxon>
        <taxon>Strigomonadinae</taxon>
        <taxon>Angomonas</taxon>
    </lineage>
</organism>
<dbReference type="VEuPathDB" id="TriTrypDB:ADEAN_000564000"/>
<dbReference type="GO" id="GO:0005737">
    <property type="term" value="C:cytoplasm"/>
    <property type="evidence" value="ECO:0007669"/>
    <property type="project" value="TreeGrafter"/>
</dbReference>
<name>A0A7G2CHI9_9TRYP</name>
<dbReference type="InterPro" id="IPR020097">
    <property type="entry name" value="PsdUridine_synth_TruA_a/b_dom"/>
</dbReference>
<dbReference type="InterPro" id="IPR020103">
    <property type="entry name" value="PsdUridine_synth_cat_dom_sf"/>
</dbReference>
<evidence type="ECO:0000256" key="2">
    <source>
        <dbReference type="ARBA" id="ARBA00022694"/>
    </source>
</evidence>
<dbReference type="GO" id="GO:1990481">
    <property type="term" value="P:mRNA pseudouridine synthesis"/>
    <property type="evidence" value="ECO:0007669"/>
    <property type="project" value="TreeGrafter"/>
</dbReference>
<dbReference type="GO" id="GO:0031119">
    <property type="term" value="P:tRNA pseudouridine synthesis"/>
    <property type="evidence" value="ECO:0007669"/>
    <property type="project" value="TreeGrafter"/>
</dbReference>
<dbReference type="Pfam" id="PF01416">
    <property type="entry name" value="PseudoU_synth_1"/>
    <property type="match status" value="1"/>
</dbReference>
<dbReference type="PANTHER" id="PTHR11142:SF5">
    <property type="entry name" value="TRNA PSEUDOURIDINE(38_39) SYNTHASE"/>
    <property type="match status" value="1"/>
</dbReference>
<keyword evidence="7" id="KW-1185">Reference proteome</keyword>
<reference evidence="6 7" key="1">
    <citation type="submission" date="2020-08" db="EMBL/GenBank/DDBJ databases">
        <authorList>
            <person name="Newling K."/>
            <person name="Davey J."/>
            <person name="Forrester S."/>
        </authorList>
    </citation>
    <scope>NUCLEOTIDE SEQUENCE [LARGE SCALE GENOMIC DNA]</scope>
    <source>
        <strain evidence="7">Crithidia deanei Carvalho (ATCC PRA-265)</strain>
    </source>
</reference>
<dbReference type="OrthoDB" id="25767at2759"/>
<keyword evidence="3 4" id="KW-0413">Isomerase</keyword>
<evidence type="ECO:0000259" key="5">
    <source>
        <dbReference type="Pfam" id="PF01416"/>
    </source>
</evidence>
<dbReference type="Proteomes" id="UP000515908">
    <property type="component" value="Chromosome 10"/>
</dbReference>